<dbReference type="InterPro" id="IPR002523">
    <property type="entry name" value="MgTranspt_CorA/ZnTranspt_ZntB"/>
</dbReference>
<evidence type="ECO:0000256" key="6">
    <source>
        <dbReference type="ARBA" id="ARBA00022989"/>
    </source>
</evidence>
<dbReference type="Pfam" id="PF01544">
    <property type="entry name" value="CorA"/>
    <property type="match status" value="1"/>
</dbReference>
<dbReference type="Proteomes" id="UP000032247">
    <property type="component" value="Unassembled WGS sequence"/>
</dbReference>
<keyword evidence="3 8" id="KW-0813">Transport</keyword>
<keyword evidence="7 8" id="KW-0472">Membrane</keyword>
<evidence type="ECO:0000256" key="1">
    <source>
        <dbReference type="ARBA" id="ARBA00004651"/>
    </source>
</evidence>
<keyword evidence="6 8" id="KW-1133">Transmembrane helix</keyword>
<dbReference type="SUPFAM" id="SSF143865">
    <property type="entry name" value="CorA soluble domain-like"/>
    <property type="match status" value="1"/>
</dbReference>
<dbReference type="PATRIC" id="fig|1423.173.peg.2524"/>
<dbReference type="Gene3D" id="1.20.58.340">
    <property type="entry name" value="Magnesium transport protein CorA, transmembrane region"/>
    <property type="match status" value="2"/>
</dbReference>
<comment type="similarity">
    <text evidence="2 8">Belongs to the CorA metal ion transporter (MIT) (TC 1.A.35) family.</text>
</comment>
<feature type="transmembrane region" description="Helical" evidence="8">
    <location>
        <begin position="289"/>
        <end position="309"/>
    </location>
</feature>
<keyword evidence="4 8" id="KW-1003">Cell membrane</keyword>
<dbReference type="GO" id="GO:0015095">
    <property type="term" value="F:magnesium ion transmembrane transporter activity"/>
    <property type="evidence" value="ECO:0007669"/>
    <property type="project" value="UniProtKB-UniRule"/>
</dbReference>
<dbReference type="GO" id="GO:0005886">
    <property type="term" value="C:plasma membrane"/>
    <property type="evidence" value="ECO:0007669"/>
    <property type="project" value="UniProtKB-SubCell"/>
</dbReference>
<proteinExistence type="inferred from homology"/>
<keyword evidence="5 8" id="KW-0812">Transmembrane</keyword>
<evidence type="ECO:0000256" key="3">
    <source>
        <dbReference type="ARBA" id="ARBA00022448"/>
    </source>
</evidence>
<dbReference type="InterPro" id="IPR045863">
    <property type="entry name" value="CorA_TM1_TM2"/>
</dbReference>
<dbReference type="NCBIfam" id="TIGR00383">
    <property type="entry name" value="corA"/>
    <property type="match status" value="1"/>
</dbReference>
<organism evidence="9 11">
    <name type="scientific">Bacillus subtilis</name>
    <dbReference type="NCBI Taxonomy" id="1423"/>
    <lineage>
        <taxon>Bacteria</taxon>
        <taxon>Bacillati</taxon>
        <taxon>Bacillota</taxon>
        <taxon>Bacilli</taxon>
        <taxon>Bacillales</taxon>
        <taxon>Bacillaceae</taxon>
        <taxon>Bacillus</taxon>
    </lineage>
</organism>
<evidence type="ECO:0000256" key="4">
    <source>
        <dbReference type="ARBA" id="ARBA00022475"/>
    </source>
</evidence>
<dbReference type="Gene3D" id="3.30.460.20">
    <property type="entry name" value="CorA soluble domain-like"/>
    <property type="match status" value="1"/>
</dbReference>
<dbReference type="STRING" id="483913.AN935_04150"/>
<dbReference type="PANTHER" id="PTHR46494">
    <property type="entry name" value="CORA FAMILY METAL ION TRANSPORTER (EUROFUNG)"/>
    <property type="match status" value="1"/>
</dbReference>
<keyword evidence="8" id="KW-0460">Magnesium</keyword>
<dbReference type="EMBL" id="CP120576">
    <property type="protein sequence ID" value="WEY84529.1"/>
    <property type="molecule type" value="Genomic_DNA"/>
</dbReference>
<dbReference type="PANTHER" id="PTHR46494:SF1">
    <property type="entry name" value="CORA FAMILY METAL ION TRANSPORTER (EUROFUNG)"/>
    <property type="match status" value="1"/>
</dbReference>
<dbReference type="FunFam" id="3.30.460.20:FF:000016">
    <property type="entry name" value="Magnesium transport protein CorA"/>
    <property type="match status" value="1"/>
</dbReference>
<evidence type="ECO:0000256" key="7">
    <source>
        <dbReference type="ARBA" id="ARBA00023136"/>
    </source>
</evidence>
<dbReference type="Proteomes" id="UP001214898">
    <property type="component" value="Chromosome"/>
</dbReference>
<evidence type="ECO:0000313" key="9">
    <source>
        <dbReference type="EMBL" id="KIU10414.1"/>
    </source>
</evidence>
<evidence type="ECO:0000313" key="10">
    <source>
        <dbReference type="EMBL" id="WEY84529.1"/>
    </source>
</evidence>
<protein>
    <recommendedName>
        <fullName evidence="8">Magnesium transport protein CorA</fullName>
    </recommendedName>
</protein>
<comment type="subcellular location">
    <subcellularLocation>
        <location evidence="1">Cell membrane</location>
        <topology evidence="1">Multi-pass membrane protein</topology>
    </subcellularLocation>
    <subcellularLocation>
        <location evidence="8">Membrane</location>
        <topology evidence="8">Multi-pass membrane protein</topology>
    </subcellularLocation>
</comment>
<reference evidence="10" key="2">
    <citation type="submission" date="2023-03" db="EMBL/GenBank/DDBJ databases">
        <title>Complete genome sequences of 52 Bacillus and Priestia strains isolated from West-African fermentations and 26 reference strains from the DSMZ collection.</title>
        <authorList>
            <person name="Wiedenbein E.S."/>
            <person name="Canoy T.S."/>
            <person name="Hui Y."/>
            <person name="Parkouda C."/>
            <person name="Dawende C."/>
            <person name="Ametefe E."/>
            <person name="Jespersen L."/>
            <person name="Nielsen D.S."/>
        </authorList>
    </citation>
    <scope>NUCLEOTIDE SEQUENCE</scope>
    <source>
        <strain evidence="10">PRO56</strain>
    </source>
</reference>
<reference evidence="9 11" key="1">
    <citation type="submission" date="2014-12" db="EMBL/GenBank/DDBJ databases">
        <title>Comparative genome analysis of Bacillus coagulans HM-08, Clostridium butyricum HM-68, Bacillus subtilis HM-66 and Bacillus licheniformis BL-09.</title>
        <authorList>
            <person name="Zhang H."/>
        </authorList>
    </citation>
    <scope>NUCLEOTIDE SEQUENCE [LARGE SCALE GENOMIC DNA]</scope>
    <source>
        <strain evidence="9 11">HM-66</strain>
    </source>
</reference>
<dbReference type="GO" id="GO:0000287">
    <property type="term" value="F:magnesium ion binding"/>
    <property type="evidence" value="ECO:0007669"/>
    <property type="project" value="TreeGrafter"/>
</dbReference>
<accession>A0A0D1JDA6</accession>
<evidence type="ECO:0000256" key="8">
    <source>
        <dbReference type="RuleBase" id="RU362010"/>
    </source>
</evidence>
<comment type="function">
    <text evidence="8">Mediates influx of magnesium ions.</text>
</comment>
<dbReference type="GO" id="GO:0015087">
    <property type="term" value="F:cobalt ion transmembrane transporter activity"/>
    <property type="evidence" value="ECO:0007669"/>
    <property type="project" value="UniProtKB-UniRule"/>
</dbReference>
<dbReference type="AlphaFoldDB" id="A0A0D1JDA6"/>
<evidence type="ECO:0000256" key="5">
    <source>
        <dbReference type="ARBA" id="ARBA00022692"/>
    </source>
</evidence>
<dbReference type="InterPro" id="IPR045861">
    <property type="entry name" value="CorA_cytoplasmic_dom"/>
</dbReference>
<feature type="transmembrane region" description="Helical" evidence="8">
    <location>
        <begin position="253"/>
        <end position="277"/>
    </location>
</feature>
<dbReference type="CDD" id="cd12831">
    <property type="entry name" value="TmCorA-like_u2"/>
    <property type="match status" value="1"/>
</dbReference>
<dbReference type="FunFam" id="1.20.58.340:FF:000012">
    <property type="entry name" value="Magnesium transport protein CorA"/>
    <property type="match status" value="1"/>
</dbReference>
<dbReference type="SUPFAM" id="SSF144083">
    <property type="entry name" value="Magnesium transport protein CorA, transmembrane region"/>
    <property type="match status" value="1"/>
</dbReference>
<evidence type="ECO:0000313" key="11">
    <source>
        <dbReference type="Proteomes" id="UP000032247"/>
    </source>
</evidence>
<dbReference type="InterPro" id="IPR004488">
    <property type="entry name" value="Mg/Co-transport_prot_CorA"/>
</dbReference>
<sequence>MINITAITTEHQLLKNIPIERVEQPDIAWYWVDFYGPEDTETALLRDFFHFHPLAIEDCFQHMQRPKLDHYDGYRFYVIHALNKETLETEEVDIFQGEKFVVTFHLHETPGIAKVRERLYASPDILKKGPGHISYMIMDQLVDEYFPLVYKIEDRLNEIEESRPHKTYGMLMNEVFDLRTDLLHLRRTIIPMRDLLYRILSLDHVKEQRETKAYFSDIYDHLLKLSEIVESNRDMTSDLRDSYVTLNSNRMNAIMMTLTIVSTIFIPLTFITGVYGMNFDFMPELHWKYGYFAVLGLMAALVIGMLIWFRHKGWFNIFK</sequence>
<keyword evidence="8" id="KW-0406">Ion transport</keyword>
<dbReference type="EMBL" id="JXBC01000004">
    <property type="protein sequence ID" value="KIU10414.1"/>
    <property type="molecule type" value="Genomic_DNA"/>
</dbReference>
<evidence type="ECO:0000256" key="2">
    <source>
        <dbReference type="ARBA" id="ARBA00009765"/>
    </source>
</evidence>
<name>A0A0D1JDA6_BACIU</name>
<dbReference type="GO" id="GO:0050897">
    <property type="term" value="F:cobalt ion binding"/>
    <property type="evidence" value="ECO:0007669"/>
    <property type="project" value="TreeGrafter"/>
</dbReference>
<gene>
    <name evidence="8 10" type="primary">corA</name>
    <name evidence="10" type="ORF">P5633_20070</name>
    <name evidence="9" type="ORF">SC09_Contig25orf00127</name>
</gene>